<feature type="repeat" description="WD" evidence="3">
    <location>
        <begin position="1344"/>
        <end position="1376"/>
    </location>
</feature>
<dbReference type="SMART" id="SM00320">
    <property type="entry name" value="WD40"/>
    <property type="match status" value="14"/>
</dbReference>
<dbReference type="PROSITE" id="PS50082">
    <property type="entry name" value="WD_REPEATS_2"/>
    <property type="match status" value="14"/>
</dbReference>
<sequence length="1517" mass="170659">MEESREHYERSLELWQQFLLAAGEQGSAFGKGEGEMGRGGDGERRRGRIKLPEFNKFNNSSLAPGVGCADLKLTSAQAQIRSSYEYTTSQIERLGCVLHSLGLWWRTYAERHRAEYESSYQRAKDYFEQSVEVFRLTGNQELVAKFINALGGVLQRLQLWQELETVAQEAFELHQTYFNPFRQARVHGFLAEVALSKSAARETEKLARQAISILEDACSSALTTISPEERRDLEGVCSHHKSWYLFSLARAQETLGLCQESLKSLEAALVETKPHYEPSLYIRILQHLRNCYFKQGDYLRAFQFKQQQRSIEQQFSFRAFIGAGRLQPEQQVSNPILPDTKEQEKVAREIIAAGREKDIQKLVERLSRNDRKLTVIYGPSGVGKSSIVQAGLIPALKEKTIGPRAVLPVLQQVYSDWIQELEKRLNQAITEFEYSQQQQQVIPYRLNQEAIALSCNLELVNTDHQLEAVENNQVVVQKKDGNTNQQSLILKILEQLQANANKNLLTILIFDQFEEFFFTYKELEQKWLFYDFLKRCLDIPFLKVILSLREDYIHYLLECDRLTNLEVINNDILNKNILYYLGNFHREDARRIIQSLTSARFPLEASLIDELVADLAAELGEVRPIELQLVGAQLQADRISTLEEYRQYGSQRTLVERYLAEIVEDCGRENQRTAELVLYLLTNDNNTRPLKTREDLETDLKALAVDTAIEAKTLNLILAIFVQSGLVFLIPATPASRYQLVHDYLVDIIRQQRGIEALAAFKEEQQKRKLSEEKLHLLVRRQLKAAVFTGLILAISTLSAIALAMQAESNRQKLEKSQIDALSKASEALFTSNQRFEALQKALEAGTKLQQAAWGKSDALMRKQVMAALQQPVYWLVERNRLQGHQGIVWDVSISPDGQTIASGSYDHTVRLWKTDGTLIEEVQAHEDRVLGVTFSPDGQTLATASFDHSVKLWKVDNTEKPHLNHHYTLKGHNGGVYDVSFSPDGELIATASRDNTVKLWKRDGTMIKTLTGHSDGVNGVSFSPDGELIATASRDNTVKLWKQDGTLVDTLTGHKDMVWAVDFSPDSKIIATASRDSTVKLWKLKGQDSSYRAFQTLQGHNTAILGIDFSPDGKTIATASQDKTIKLWNLDGTVRQTLTGHTNGVYDLSFLPDGQTLVSASADHTLKLWQLNGKRLHKNLNAHQDGIWAVSFSPDGKTIASASEDNTVKLWSDEGNLIKTFEGHSAEVVDVSFSADDQTIATASYDKSVKLWNRDGSLLKTLAHRDQVFGVSFSNDGKTIATASRDNTVQLWNLDGSLNKILQGHRDWVRDVSFSPDDQIIASASDDKTVRLWKRDGSLLDTLEGHSSWVYSVSFSPDGQFMATASNDNTVKLWKRTGRDDSYQDYKTLKGHKAQVRSVSFSPNGKMIATASDDQSVRIWSRNGTLLSNLTGHRDGIKGASFSPDGKTLALASADNSVILWNLDELESFGDLDDFMEYGCSWLKDYLKNNSGVSKSDSLDDSFASGQICKGIGTPE</sequence>
<keyword evidence="2" id="KW-0677">Repeat</keyword>
<dbReference type="PROSITE" id="PS50294">
    <property type="entry name" value="WD_REPEATS_REGION"/>
    <property type="match status" value="14"/>
</dbReference>
<dbReference type="PANTHER" id="PTHR19879">
    <property type="entry name" value="TRANSCRIPTION INITIATION FACTOR TFIID"/>
    <property type="match status" value="1"/>
</dbReference>
<protein>
    <submittedName>
        <fullName evidence="5">AAA family ATPase</fullName>
    </submittedName>
</protein>
<dbReference type="PROSITE" id="PS00678">
    <property type="entry name" value="WD_REPEATS_1"/>
    <property type="match status" value="3"/>
</dbReference>
<feature type="repeat" description="WD" evidence="3">
    <location>
        <begin position="923"/>
        <end position="964"/>
    </location>
</feature>
<keyword evidence="1 3" id="KW-0853">WD repeat</keyword>
<dbReference type="InterPro" id="IPR020472">
    <property type="entry name" value="WD40_PAC1"/>
</dbReference>
<evidence type="ECO:0000259" key="4">
    <source>
        <dbReference type="Pfam" id="PF20703"/>
    </source>
</evidence>
<comment type="caution">
    <text evidence="5">The sequence shown here is derived from an EMBL/GenBank/DDBJ whole genome shotgun (WGS) entry which is preliminary data.</text>
</comment>
<evidence type="ECO:0000256" key="1">
    <source>
        <dbReference type="ARBA" id="ARBA00022574"/>
    </source>
</evidence>
<feature type="repeat" description="WD" evidence="3">
    <location>
        <begin position="1181"/>
        <end position="1213"/>
    </location>
</feature>
<dbReference type="InterPro" id="IPR011990">
    <property type="entry name" value="TPR-like_helical_dom_sf"/>
</dbReference>
<feature type="repeat" description="WD" evidence="3">
    <location>
        <begin position="1098"/>
        <end position="1132"/>
    </location>
</feature>
<dbReference type="InterPro" id="IPR019775">
    <property type="entry name" value="WD40_repeat_CS"/>
</dbReference>
<feature type="repeat" description="WD" evidence="3">
    <location>
        <begin position="1303"/>
        <end position="1335"/>
    </location>
</feature>
<dbReference type="InterPro" id="IPR036322">
    <property type="entry name" value="WD40_repeat_dom_sf"/>
</dbReference>
<feature type="repeat" description="WD" evidence="3">
    <location>
        <begin position="1222"/>
        <end position="1254"/>
    </location>
</feature>
<dbReference type="Gene3D" id="3.40.50.300">
    <property type="entry name" value="P-loop containing nucleotide triphosphate hydrolases"/>
    <property type="match status" value="1"/>
</dbReference>
<dbReference type="EMBL" id="JAAHFQ010000217">
    <property type="protein sequence ID" value="NER28468.1"/>
    <property type="molecule type" value="Genomic_DNA"/>
</dbReference>
<reference evidence="5" key="1">
    <citation type="submission" date="2019-11" db="EMBL/GenBank/DDBJ databases">
        <title>Genomic insights into an expanded diversity of filamentous marine cyanobacteria reveals the extraordinary biosynthetic potential of Moorea and Okeania.</title>
        <authorList>
            <person name="Ferreira Leao T."/>
            <person name="Wang M."/>
            <person name="Moss N."/>
            <person name="Da Silva R."/>
            <person name="Sanders J."/>
            <person name="Nurk S."/>
            <person name="Gurevich A."/>
            <person name="Humphrey G."/>
            <person name="Reher R."/>
            <person name="Zhu Q."/>
            <person name="Belda-Ferre P."/>
            <person name="Glukhov E."/>
            <person name="Rex R."/>
            <person name="Dorrestein P.C."/>
            <person name="Knight R."/>
            <person name="Pevzner P."/>
            <person name="Gerwick W.H."/>
            <person name="Gerwick L."/>
        </authorList>
    </citation>
    <scope>NUCLEOTIDE SEQUENCE</scope>
    <source>
        <strain evidence="5">SIO1C4</strain>
    </source>
</reference>
<dbReference type="CDD" id="cd00200">
    <property type="entry name" value="WD40"/>
    <property type="match status" value="2"/>
</dbReference>
<dbReference type="PANTHER" id="PTHR19879:SF9">
    <property type="entry name" value="TRANSCRIPTION INITIATION FACTOR TFIID SUBUNIT 5"/>
    <property type="match status" value="1"/>
</dbReference>
<feature type="repeat" description="WD" evidence="3">
    <location>
        <begin position="1052"/>
        <end position="1093"/>
    </location>
</feature>
<feature type="repeat" description="WD" evidence="3">
    <location>
        <begin position="1139"/>
        <end position="1180"/>
    </location>
</feature>
<dbReference type="PRINTS" id="PR00320">
    <property type="entry name" value="GPROTEINBRPT"/>
</dbReference>
<evidence type="ECO:0000256" key="3">
    <source>
        <dbReference type="PROSITE-ProRule" id="PRU00221"/>
    </source>
</evidence>
<feature type="repeat" description="WD" evidence="3">
    <location>
        <begin position="1431"/>
        <end position="1472"/>
    </location>
</feature>
<dbReference type="SUPFAM" id="SSF52540">
    <property type="entry name" value="P-loop containing nucleoside triphosphate hydrolases"/>
    <property type="match status" value="1"/>
</dbReference>
<dbReference type="Pfam" id="PF00400">
    <property type="entry name" value="WD40"/>
    <property type="match status" value="14"/>
</dbReference>
<dbReference type="SUPFAM" id="SSF50978">
    <property type="entry name" value="WD40 repeat-like"/>
    <property type="match status" value="2"/>
</dbReference>
<dbReference type="Pfam" id="PF20703">
    <property type="entry name" value="nSTAND1"/>
    <property type="match status" value="1"/>
</dbReference>
<dbReference type="Gene3D" id="1.25.40.10">
    <property type="entry name" value="Tetratricopeptide repeat domain"/>
    <property type="match status" value="1"/>
</dbReference>
<organism evidence="5">
    <name type="scientific">Symploca sp. SIO1C4</name>
    <dbReference type="NCBI Taxonomy" id="2607765"/>
    <lineage>
        <taxon>Bacteria</taxon>
        <taxon>Bacillati</taxon>
        <taxon>Cyanobacteriota</taxon>
        <taxon>Cyanophyceae</taxon>
        <taxon>Coleofasciculales</taxon>
        <taxon>Coleofasciculaceae</taxon>
        <taxon>Symploca</taxon>
    </lineage>
</organism>
<dbReference type="InterPro" id="IPR015943">
    <property type="entry name" value="WD40/YVTN_repeat-like_dom_sf"/>
</dbReference>
<dbReference type="InterPro" id="IPR049052">
    <property type="entry name" value="nSTAND1"/>
</dbReference>
<feature type="repeat" description="WD" evidence="3">
    <location>
        <begin position="1011"/>
        <end position="1043"/>
    </location>
</feature>
<gene>
    <name evidence="5" type="ORF">F6J89_12740</name>
</gene>
<evidence type="ECO:0000256" key="2">
    <source>
        <dbReference type="ARBA" id="ARBA00022737"/>
    </source>
</evidence>
<evidence type="ECO:0000313" key="5">
    <source>
        <dbReference type="EMBL" id="NER28468.1"/>
    </source>
</evidence>
<dbReference type="SUPFAM" id="SSF48452">
    <property type="entry name" value="TPR-like"/>
    <property type="match status" value="1"/>
</dbReference>
<proteinExistence type="predicted"/>
<feature type="repeat" description="WD" evidence="3">
    <location>
        <begin position="882"/>
        <end position="914"/>
    </location>
</feature>
<feature type="repeat" description="WD" evidence="3">
    <location>
        <begin position="1262"/>
        <end position="1296"/>
    </location>
</feature>
<feature type="domain" description="Novel STAND NTPase 1" evidence="4">
    <location>
        <begin position="354"/>
        <end position="746"/>
    </location>
</feature>
<dbReference type="Gene3D" id="2.130.10.10">
    <property type="entry name" value="YVTN repeat-like/Quinoprotein amine dehydrogenase"/>
    <property type="match status" value="4"/>
</dbReference>
<dbReference type="InterPro" id="IPR027417">
    <property type="entry name" value="P-loop_NTPase"/>
</dbReference>
<dbReference type="InterPro" id="IPR001680">
    <property type="entry name" value="WD40_rpt"/>
</dbReference>
<name>A0A6B3NGP4_9CYAN</name>
<accession>A0A6B3NGP4</accession>
<feature type="repeat" description="WD" evidence="3">
    <location>
        <begin position="1390"/>
        <end position="1422"/>
    </location>
</feature>
<feature type="repeat" description="WD" evidence="3">
    <location>
        <begin position="970"/>
        <end position="1002"/>
    </location>
</feature>